<name>A0ABV1Z7K3_9HYPH</name>
<dbReference type="RefSeq" id="WP_352561813.1">
    <property type="nucleotide sequence ID" value="NZ_JAMYQB010000030.1"/>
</dbReference>
<dbReference type="Proteomes" id="UP001433071">
    <property type="component" value="Unassembled WGS sequence"/>
</dbReference>
<feature type="transmembrane region" description="Helical" evidence="2">
    <location>
        <begin position="6"/>
        <end position="24"/>
    </location>
</feature>
<dbReference type="EMBL" id="JAMYQB010000030">
    <property type="protein sequence ID" value="MER9407811.1"/>
    <property type="molecule type" value="Genomic_DNA"/>
</dbReference>
<organism evidence="3 4">
    <name type="scientific">Mesorhizobium caraganae</name>
    <dbReference type="NCBI Taxonomy" id="483206"/>
    <lineage>
        <taxon>Bacteria</taxon>
        <taxon>Pseudomonadati</taxon>
        <taxon>Pseudomonadota</taxon>
        <taxon>Alphaproteobacteria</taxon>
        <taxon>Hyphomicrobiales</taxon>
        <taxon>Phyllobacteriaceae</taxon>
        <taxon>Mesorhizobium</taxon>
    </lineage>
</organism>
<feature type="region of interest" description="Disordered" evidence="1">
    <location>
        <begin position="33"/>
        <end position="72"/>
    </location>
</feature>
<keyword evidence="2" id="KW-1133">Transmembrane helix</keyword>
<feature type="compositionally biased region" description="Gly residues" evidence="1">
    <location>
        <begin position="58"/>
        <end position="72"/>
    </location>
</feature>
<evidence type="ECO:0000256" key="1">
    <source>
        <dbReference type="SAM" id="MobiDB-lite"/>
    </source>
</evidence>
<keyword evidence="2" id="KW-0812">Transmembrane</keyword>
<reference evidence="3 4" key="1">
    <citation type="journal article" date="2024" name="Proc. Natl. Acad. Sci. U.S.A.">
        <title>The evolutionary genomics of adaptation to stress in wild rhizobium bacteria.</title>
        <authorList>
            <person name="Kehlet-Delgado H."/>
            <person name="Montoya A.P."/>
            <person name="Jensen K.T."/>
            <person name="Wendlandt C.E."/>
            <person name="Dexheimer C."/>
            <person name="Roberts M."/>
            <person name="Torres Martinez L."/>
            <person name="Friesen M.L."/>
            <person name="Griffitts J.S."/>
            <person name="Porter S.S."/>
        </authorList>
    </citation>
    <scope>NUCLEOTIDE SEQUENCE [LARGE SCALE GENOMIC DNA]</scope>
    <source>
        <strain evidence="3 4">M0641</strain>
    </source>
</reference>
<comment type="caution">
    <text evidence="3">The sequence shown here is derived from an EMBL/GenBank/DDBJ whole genome shotgun (WGS) entry which is preliminary data.</text>
</comment>
<keyword evidence="4" id="KW-1185">Reference proteome</keyword>
<proteinExistence type="predicted"/>
<evidence type="ECO:0000313" key="3">
    <source>
        <dbReference type="EMBL" id="MER9407811.1"/>
    </source>
</evidence>
<gene>
    <name evidence="3" type="ORF">NKI36_27735</name>
</gene>
<evidence type="ECO:0000313" key="4">
    <source>
        <dbReference type="Proteomes" id="UP001433071"/>
    </source>
</evidence>
<accession>A0ABV1Z7K3</accession>
<protein>
    <submittedName>
        <fullName evidence="3">Uncharacterized protein</fullName>
    </submittedName>
</protein>
<evidence type="ECO:0000256" key="2">
    <source>
        <dbReference type="SAM" id="Phobius"/>
    </source>
</evidence>
<keyword evidence="2" id="KW-0472">Membrane</keyword>
<sequence>MAQTGWIQIAILLLVFVCVVGFVLRRLFLPASRDGAHVTGGNGSYVGGHSSHSHDGGNGDGGNGGGGNGGGD</sequence>